<dbReference type="Pfam" id="PF01841">
    <property type="entry name" value="Transglut_core"/>
    <property type="match status" value="1"/>
</dbReference>
<dbReference type="AlphaFoldDB" id="A0A0S4QEA5"/>
<evidence type="ECO:0000313" key="3">
    <source>
        <dbReference type="Proteomes" id="UP000198802"/>
    </source>
</evidence>
<accession>A0A0S4QEA5</accession>
<evidence type="ECO:0000259" key="1">
    <source>
        <dbReference type="SMART" id="SM00460"/>
    </source>
</evidence>
<dbReference type="Pfam" id="PF08379">
    <property type="entry name" value="Bact_transglu_N"/>
    <property type="match status" value="1"/>
</dbReference>
<dbReference type="PANTHER" id="PTHR33490:SF6">
    <property type="entry name" value="SLL1049 PROTEIN"/>
    <property type="match status" value="1"/>
</dbReference>
<dbReference type="SUPFAM" id="SSF54001">
    <property type="entry name" value="Cysteine proteinases"/>
    <property type="match status" value="1"/>
</dbReference>
<dbReference type="EMBL" id="FAOZ01000001">
    <property type="protein sequence ID" value="CUU53844.1"/>
    <property type="molecule type" value="Genomic_DNA"/>
</dbReference>
<dbReference type="SMART" id="SM00460">
    <property type="entry name" value="TGc"/>
    <property type="match status" value="1"/>
</dbReference>
<keyword evidence="2" id="KW-0645">Protease</keyword>
<keyword evidence="3" id="KW-1185">Reference proteome</keyword>
<dbReference type="Gene3D" id="3.10.620.30">
    <property type="match status" value="1"/>
</dbReference>
<dbReference type="Proteomes" id="UP000198802">
    <property type="component" value="Unassembled WGS sequence"/>
</dbReference>
<dbReference type="InterPro" id="IPR002931">
    <property type="entry name" value="Transglutaminase-like"/>
</dbReference>
<dbReference type="GO" id="GO:0008233">
    <property type="term" value="F:peptidase activity"/>
    <property type="evidence" value="ECO:0007669"/>
    <property type="project" value="UniProtKB-KW"/>
</dbReference>
<proteinExistence type="predicted"/>
<dbReference type="InterPro" id="IPR038765">
    <property type="entry name" value="Papain-like_cys_pep_sf"/>
</dbReference>
<gene>
    <name evidence="2" type="ORF">Ga0074812_101342</name>
</gene>
<dbReference type="PANTHER" id="PTHR33490">
    <property type="entry name" value="BLR5614 PROTEIN-RELATED"/>
    <property type="match status" value="1"/>
</dbReference>
<sequence>MSWQIRIEHSTGYRYASPVISSYNEARIIPQTGDRQLTLEATVRTEPASSTYRYWDYWGTQVTAFDLHTPHTELVVTGRSVVQTAPAPQPPVDVPSWRDLADDTVADRFVEFVRPTASTPEHPELVAAARELAAAHSPADFLPAVGDWVREKLTYQPGTTEVRTSAVEAWEQGVGVCQDFAHLALVLMRAAGLPARYVSGYQHPSADAEVGETLSGQSHAWVEGWLGQWWAFDPTNGVPAGEQHVVVARGRDYHDVPPLQGVYSGGESTSLGVTVAVTRLG</sequence>
<dbReference type="RefSeq" id="WP_091270789.1">
    <property type="nucleotide sequence ID" value="NZ_FAOZ01000001.1"/>
</dbReference>
<reference evidence="3" key="1">
    <citation type="submission" date="2015-11" db="EMBL/GenBank/DDBJ databases">
        <authorList>
            <person name="Varghese N."/>
        </authorList>
    </citation>
    <scope>NUCLEOTIDE SEQUENCE [LARGE SCALE GENOMIC DNA]</scope>
    <source>
        <strain evidence="3">DSM 45899</strain>
    </source>
</reference>
<dbReference type="GO" id="GO:0006508">
    <property type="term" value="P:proteolysis"/>
    <property type="evidence" value="ECO:0007669"/>
    <property type="project" value="UniProtKB-KW"/>
</dbReference>
<dbReference type="InterPro" id="IPR013589">
    <property type="entry name" value="Bac_transglu_N"/>
</dbReference>
<evidence type="ECO:0000313" key="2">
    <source>
        <dbReference type="EMBL" id="CUU53844.1"/>
    </source>
</evidence>
<organism evidence="2 3">
    <name type="scientific">Parafrankia irregularis</name>
    <dbReference type="NCBI Taxonomy" id="795642"/>
    <lineage>
        <taxon>Bacteria</taxon>
        <taxon>Bacillati</taxon>
        <taxon>Actinomycetota</taxon>
        <taxon>Actinomycetes</taxon>
        <taxon>Frankiales</taxon>
        <taxon>Frankiaceae</taxon>
        <taxon>Parafrankia</taxon>
    </lineage>
</organism>
<name>A0A0S4QEA5_9ACTN</name>
<feature type="domain" description="Transglutaminase-like" evidence="1">
    <location>
        <begin position="169"/>
        <end position="236"/>
    </location>
</feature>
<protein>
    <submittedName>
        <fullName evidence="2">Transglutaminase-like enzyme, putative cysteine protease</fullName>
    </submittedName>
</protein>
<keyword evidence="2" id="KW-0378">Hydrolase</keyword>